<dbReference type="Proteomes" id="UP000887159">
    <property type="component" value="Unassembled WGS sequence"/>
</dbReference>
<gene>
    <name evidence="1" type="primary">NCL1_09671</name>
    <name evidence="1" type="ORF">TNCV_1705271</name>
</gene>
<dbReference type="Gene3D" id="3.30.420.10">
    <property type="entry name" value="Ribonuclease H-like superfamily/Ribonuclease H"/>
    <property type="match status" value="1"/>
</dbReference>
<comment type="caution">
    <text evidence="1">The sequence shown here is derived from an EMBL/GenBank/DDBJ whole genome shotgun (WGS) entry which is preliminary data.</text>
</comment>
<organism evidence="1 2">
    <name type="scientific">Trichonephila clavipes</name>
    <name type="common">Golden silk orbweaver</name>
    <name type="synonym">Nephila clavipes</name>
    <dbReference type="NCBI Taxonomy" id="2585209"/>
    <lineage>
        <taxon>Eukaryota</taxon>
        <taxon>Metazoa</taxon>
        <taxon>Ecdysozoa</taxon>
        <taxon>Arthropoda</taxon>
        <taxon>Chelicerata</taxon>
        <taxon>Arachnida</taxon>
        <taxon>Araneae</taxon>
        <taxon>Araneomorphae</taxon>
        <taxon>Entelegynae</taxon>
        <taxon>Araneoidea</taxon>
        <taxon>Nephilidae</taxon>
        <taxon>Trichonephila</taxon>
    </lineage>
</organism>
<reference evidence="1" key="1">
    <citation type="submission" date="2020-08" db="EMBL/GenBank/DDBJ databases">
        <title>Multicomponent nature underlies the extraordinary mechanical properties of spider dragline silk.</title>
        <authorList>
            <person name="Kono N."/>
            <person name="Nakamura H."/>
            <person name="Mori M."/>
            <person name="Yoshida Y."/>
            <person name="Ohtoshi R."/>
            <person name="Malay A.D."/>
            <person name="Moran D.A.P."/>
            <person name="Tomita M."/>
            <person name="Numata K."/>
            <person name="Arakawa K."/>
        </authorList>
    </citation>
    <scope>NUCLEOTIDE SEQUENCE</scope>
</reference>
<sequence length="88" mass="10068">MRHLIQNGIVTIPQPPYSPDLTPAVFFLFPKEKPDLKGCHHGILDDVKRACTHTLKDVLVGDFQGAYEAWKRRLQNCVHAQGAYFEDY</sequence>
<accession>A0A8X6UQC7</accession>
<dbReference type="InterPro" id="IPR036397">
    <property type="entry name" value="RNaseH_sf"/>
</dbReference>
<protein>
    <submittedName>
        <fullName evidence="1">Histone-lysine N-methyltransferase SETMAR</fullName>
    </submittedName>
</protein>
<proteinExistence type="predicted"/>
<evidence type="ECO:0000313" key="1">
    <source>
        <dbReference type="EMBL" id="GFX88306.1"/>
    </source>
</evidence>
<evidence type="ECO:0000313" key="2">
    <source>
        <dbReference type="Proteomes" id="UP000887159"/>
    </source>
</evidence>
<name>A0A8X6UQC7_TRICX</name>
<keyword evidence="2" id="KW-1185">Reference proteome</keyword>
<dbReference type="AlphaFoldDB" id="A0A8X6UQC7"/>
<dbReference type="EMBL" id="BMAU01021051">
    <property type="protein sequence ID" value="GFX88306.1"/>
    <property type="molecule type" value="Genomic_DNA"/>
</dbReference>
<dbReference type="GO" id="GO:0003676">
    <property type="term" value="F:nucleic acid binding"/>
    <property type="evidence" value="ECO:0007669"/>
    <property type="project" value="InterPro"/>
</dbReference>